<dbReference type="Proteomes" id="UP000525078">
    <property type="component" value="Unassembled WGS sequence"/>
</dbReference>
<keyword evidence="10" id="KW-0812">Transmembrane</keyword>
<evidence type="ECO:0000313" key="14">
    <source>
        <dbReference type="Proteomes" id="UP000525078"/>
    </source>
</evidence>
<keyword evidence="4 11" id="KW-0732">Signal</keyword>
<keyword evidence="8 10" id="KW-0472">Membrane</keyword>
<evidence type="ECO:0000256" key="10">
    <source>
        <dbReference type="SAM" id="Phobius"/>
    </source>
</evidence>
<name>A0A7J6DVT9_CANSA</name>
<dbReference type="PRINTS" id="PR00019">
    <property type="entry name" value="LEURICHRPT"/>
</dbReference>
<dbReference type="GO" id="GO:0051707">
    <property type="term" value="P:response to other organism"/>
    <property type="evidence" value="ECO:0007669"/>
    <property type="project" value="UniProtKB-ARBA"/>
</dbReference>
<keyword evidence="15" id="KW-1185">Reference proteome</keyword>
<dbReference type="FunFam" id="3.80.10.10:FF:000299">
    <property type="entry name" value="Piriformospora indica-insensitive protein 2"/>
    <property type="match status" value="1"/>
</dbReference>
<dbReference type="PANTHER" id="PTHR48056">
    <property type="entry name" value="LRR RECEPTOR-LIKE SERINE/THREONINE-PROTEIN KINASE-RELATED"/>
    <property type="match status" value="1"/>
</dbReference>
<evidence type="ECO:0000256" key="9">
    <source>
        <dbReference type="ARBA" id="ARBA00023180"/>
    </source>
</evidence>
<reference evidence="14 15" key="1">
    <citation type="journal article" date="2020" name="bioRxiv">
        <title>Sequence and annotation of 42 cannabis genomes reveals extensive copy number variation in cannabinoid synthesis and pathogen resistance genes.</title>
        <authorList>
            <person name="Mckernan K.J."/>
            <person name="Helbert Y."/>
            <person name="Kane L.T."/>
            <person name="Ebling H."/>
            <person name="Zhang L."/>
            <person name="Liu B."/>
            <person name="Eaton Z."/>
            <person name="Mclaughlin S."/>
            <person name="Kingan S."/>
            <person name="Baybayan P."/>
            <person name="Concepcion G."/>
            <person name="Jordan M."/>
            <person name="Riva A."/>
            <person name="Barbazuk W."/>
            <person name="Harkins T."/>
        </authorList>
    </citation>
    <scope>NUCLEOTIDE SEQUENCE [LARGE SCALE GENOMIC DNA]</scope>
    <source>
        <strain evidence="14 15">cv. Jamaican Lion 4</strain>
        <strain evidence="13">Father</strain>
        <strain evidence="12">Mother</strain>
        <tissue evidence="12">Leaf</tissue>
    </source>
</reference>
<evidence type="ECO:0000256" key="1">
    <source>
        <dbReference type="ARBA" id="ARBA00004236"/>
    </source>
</evidence>
<dbReference type="Proteomes" id="UP000583929">
    <property type="component" value="Unassembled WGS sequence"/>
</dbReference>
<feature type="chain" id="PRO_5036400349" evidence="11">
    <location>
        <begin position="21"/>
        <end position="470"/>
    </location>
</feature>
<evidence type="ECO:0000256" key="3">
    <source>
        <dbReference type="ARBA" id="ARBA00022614"/>
    </source>
</evidence>
<keyword evidence="10" id="KW-1133">Transmembrane helix</keyword>
<dbReference type="SUPFAM" id="SSF52058">
    <property type="entry name" value="L domain-like"/>
    <property type="match status" value="1"/>
</dbReference>
<accession>A0A7J6DVT9</accession>
<organism evidence="12 14">
    <name type="scientific">Cannabis sativa</name>
    <name type="common">Hemp</name>
    <name type="synonym">Marijuana</name>
    <dbReference type="NCBI Taxonomy" id="3483"/>
    <lineage>
        <taxon>Eukaryota</taxon>
        <taxon>Viridiplantae</taxon>
        <taxon>Streptophyta</taxon>
        <taxon>Embryophyta</taxon>
        <taxon>Tracheophyta</taxon>
        <taxon>Spermatophyta</taxon>
        <taxon>Magnoliopsida</taxon>
        <taxon>eudicotyledons</taxon>
        <taxon>Gunneridae</taxon>
        <taxon>Pentapetalae</taxon>
        <taxon>rosids</taxon>
        <taxon>fabids</taxon>
        <taxon>Rosales</taxon>
        <taxon>Cannabaceae</taxon>
        <taxon>Cannabis</taxon>
    </lineage>
</organism>
<evidence type="ECO:0000256" key="11">
    <source>
        <dbReference type="SAM" id="SignalP"/>
    </source>
</evidence>
<proteinExistence type="predicted"/>
<evidence type="ECO:0000256" key="6">
    <source>
        <dbReference type="ARBA" id="ARBA00022741"/>
    </source>
</evidence>
<evidence type="ECO:0000256" key="5">
    <source>
        <dbReference type="ARBA" id="ARBA00022737"/>
    </source>
</evidence>
<evidence type="ECO:0000256" key="8">
    <source>
        <dbReference type="ARBA" id="ARBA00023136"/>
    </source>
</evidence>
<dbReference type="InterPro" id="IPR032675">
    <property type="entry name" value="LRR_dom_sf"/>
</dbReference>
<dbReference type="Pfam" id="PF00560">
    <property type="entry name" value="LRR_1"/>
    <property type="match status" value="5"/>
</dbReference>
<feature type="transmembrane region" description="Helical" evidence="10">
    <location>
        <begin position="449"/>
        <end position="469"/>
    </location>
</feature>
<evidence type="ECO:0000256" key="2">
    <source>
        <dbReference type="ARBA" id="ARBA00022475"/>
    </source>
</evidence>
<dbReference type="EMBL" id="JAATIQ010000107">
    <property type="protein sequence ID" value="KAF4381853.1"/>
    <property type="molecule type" value="Genomic_DNA"/>
</dbReference>
<comment type="subcellular location">
    <subcellularLocation>
        <location evidence="1">Cell membrane</location>
    </subcellularLocation>
</comment>
<dbReference type="PANTHER" id="PTHR48056:SF81">
    <property type="entry name" value="RECEPTOR PROTEIN-TYROSINE KINASE CEPR1"/>
    <property type="match status" value="1"/>
</dbReference>
<dbReference type="InterPro" id="IPR001611">
    <property type="entry name" value="Leu-rich_rpt"/>
</dbReference>
<evidence type="ECO:0000313" key="13">
    <source>
        <dbReference type="EMBL" id="KAF4381853.1"/>
    </source>
</evidence>
<protein>
    <submittedName>
        <fullName evidence="12">Uncharacterized protein</fullName>
    </submittedName>
</protein>
<evidence type="ECO:0000313" key="15">
    <source>
        <dbReference type="Proteomes" id="UP000583929"/>
    </source>
</evidence>
<dbReference type="EMBL" id="JAATIP010000372">
    <property type="protein sequence ID" value="KAF4350224.1"/>
    <property type="molecule type" value="Genomic_DNA"/>
</dbReference>
<dbReference type="AlphaFoldDB" id="A0A7J6DVT9"/>
<feature type="signal peptide" evidence="11">
    <location>
        <begin position="1"/>
        <end position="20"/>
    </location>
</feature>
<dbReference type="GO" id="GO:0005524">
    <property type="term" value="F:ATP binding"/>
    <property type="evidence" value="ECO:0007669"/>
    <property type="project" value="UniProtKB-KW"/>
</dbReference>
<keyword evidence="2" id="KW-1003">Cell membrane</keyword>
<gene>
    <name evidence="12" type="ORF">F8388_016275</name>
    <name evidence="13" type="ORF">G4B88_001148</name>
</gene>
<sequence>MASLSFFLVGFLVLASEVSCSLDGFEMEMEKDELLGLFDVMEALLDDSNWAKDHPQPCSETPWPGVQCEIGQVSPFYFHVTKIHIGSDILNPPCKISATISHSLLKLTYLKTFSIFNCFTTHPISLSPSLFGSLSSLEHLVLESNPSLYGKIPLTIAKLGSLRVLTLSQNNLVGNIPREIGEMVMLEQLDLSYNNLSGEIPEEIGDMENLTILDLSWNTLEGQLPSTLGQLQLLQKVDFGSNKLVGKIPPHLGLAKSLVLLDLSNNLLTGSIPETLSGLEHLEYLIFDHNPFNAMIPNFVCQLKKLQTMSFSGCGLIGSLPNFSTPLKHLSSLSLDNNSLTGKIPSNLVSLPSLDHLNLSNNKLSGEVLLPQSFIERLGKRLDIRGNNGLCTSNQLNQKKVSMYLDAPVCLNSSSEPKSDESLAWTHHHHHHNQANEPVENRLKETSDASLFCSNIICLLLVFFFSLFIF</sequence>
<dbReference type="Gene3D" id="3.80.10.10">
    <property type="entry name" value="Ribonuclease Inhibitor"/>
    <property type="match status" value="3"/>
</dbReference>
<dbReference type="Pfam" id="PF13855">
    <property type="entry name" value="LRR_8"/>
    <property type="match status" value="1"/>
</dbReference>
<dbReference type="FunFam" id="3.80.10.10:FF:000269">
    <property type="entry name" value="Piriformospora indica-insensitive protein 2"/>
    <property type="match status" value="1"/>
</dbReference>
<evidence type="ECO:0000256" key="4">
    <source>
        <dbReference type="ARBA" id="ARBA00022729"/>
    </source>
</evidence>
<keyword evidence="6" id="KW-0547">Nucleotide-binding</keyword>
<keyword evidence="5" id="KW-0677">Repeat</keyword>
<dbReference type="SMART" id="SM00369">
    <property type="entry name" value="LRR_TYP"/>
    <property type="match status" value="5"/>
</dbReference>
<keyword evidence="9" id="KW-0325">Glycoprotein</keyword>
<evidence type="ECO:0000313" key="12">
    <source>
        <dbReference type="EMBL" id="KAF4350224.1"/>
    </source>
</evidence>
<keyword evidence="3" id="KW-0433">Leucine-rich repeat</keyword>
<dbReference type="GO" id="GO:0005886">
    <property type="term" value="C:plasma membrane"/>
    <property type="evidence" value="ECO:0007669"/>
    <property type="project" value="UniProtKB-SubCell"/>
</dbReference>
<evidence type="ECO:0000256" key="7">
    <source>
        <dbReference type="ARBA" id="ARBA00022840"/>
    </source>
</evidence>
<keyword evidence="7" id="KW-0067">ATP-binding</keyword>
<dbReference type="InterPro" id="IPR050647">
    <property type="entry name" value="Plant_LRR-RLKs"/>
</dbReference>
<comment type="caution">
    <text evidence="12">The sequence shown here is derived from an EMBL/GenBank/DDBJ whole genome shotgun (WGS) entry which is preliminary data.</text>
</comment>
<dbReference type="InterPro" id="IPR003591">
    <property type="entry name" value="Leu-rich_rpt_typical-subtyp"/>
</dbReference>